<dbReference type="EMBL" id="BMDD01000004">
    <property type="protein sequence ID" value="GGH81820.1"/>
    <property type="molecule type" value="Genomic_DNA"/>
</dbReference>
<keyword evidence="1" id="KW-0472">Membrane</keyword>
<accession>A0ABQ2A157</accession>
<reference evidence="3" key="1">
    <citation type="journal article" date="2019" name="Int. J. Syst. Evol. Microbiol.">
        <title>The Global Catalogue of Microorganisms (GCM) 10K type strain sequencing project: providing services to taxonomists for standard genome sequencing and annotation.</title>
        <authorList>
            <consortium name="The Broad Institute Genomics Platform"/>
            <consortium name="The Broad Institute Genome Sequencing Center for Infectious Disease"/>
            <person name="Wu L."/>
            <person name="Ma J."/>
        </authorList>
    </citation>
    <scope>NUCLEOTIDE SEQUENCE [LARGE SCALE GENOMIC DNA]</scope>
    <source>
        <strain evidence="3">CCM 8702</strain>
    </source>
</reference>
<name>A0ABQ2A157_9BACL</name>
<feature type="transmembrane region" description="Helical" evidence="1">
    <location>
        <begin position="12"/>
        <end position="29"/>
    </location>
</feature>
<organism evidence="2 3">
    <name type="scientific">Saccharibacillus endophyticus</name>
    <dbReference type="NCBI Taxonomy" id="2060666"/>
    <lineage>
        <taxon>Bacteria</taxon>
        <taxon>Bacillati</taxon>
        <taxon>Bacillota</taxon>
        <taxon>Bacilli</taxon>
        <taxon>Bacillales</taxon>
        <taxon>Paenibacillaceae</taxon>
        <taxon>Saccharibacillus</taxon>
    </lineage>
</organism>
<sequence>MLKLVLENKDWIFSGIGVLIVSSLLKLFFNKKNINFIFGKIKILKKNTQNIDDTNILKFNYSKDSGLLIIGEEDFSFDTMWSKADDRSIYAFRDGRNIKEIGYNQNHYIFPSTKDFDQFEVGFREKCVHVGELILWRNRWDNYLVTRVLDIKDDTRGALEDNLTIEYKIYK</sequence>
<gene>
    <name evidence="2" type="ORF">GCM10007362_32200</name>
</gene>
<keyword evidence="1" id="KW-1133">Transmembrane helix</keyword>
<dbReference type="RefSeq" id="WP_172245347.1">
    <property type="nucleotide sequence ID" value="NZ_BMDD01000004.1"/>
</dbReference>
<evidence type="ECO:0000313" key="3">
    <source>
        <dbReference type="Proteomes" id="UP000605427"/>
    </source>
</evidence>
<keyword evidence="3" id="KW-1185">Reference proteome</keyword>
<keyword evidence="1" id="KW-0812">Transmembrane</keyword>
<evidence type="ECO:0000256" key="1">
    <source>
        <dbReference type="SAM" id="Phobius"/>
    </source>
</evidence>
<protein>
    <submittedName>
        <fullName evidence="2">Uncharacterized protein</fullName>
    </submittedName>
</protein>
<dbReference type="Proteomes" id="UP000605427">
    <property type="component" value="Unassembled WGS sequence"/>
</dbReference>
<evidence type="ECO:0000313" key="2">
    <source>
        <dbReference type="EMBL" id="GGH81820.1"/>
    </source>
</evidence>
<comment type="caution">
    <text evidence="2">The sequence shown here is derived from an EMBL/GenBank/DDBJ whole genome shotgun (WGS) entry which is preliminary data.</text>
</comment>
<proteinExistence type="predicted"/>